<evidence type="ECO:0000256" key="1">
    <source>
        <dbReference type="SAM" id="Phobius"/>
    </source>
</evidence>
<name>A0A5D0RM85_9RHOB</name>
<accession>A0A5D0RM85</accession>
<keyword evidence="1" id="KW-0472">Membrane</keyword>
<dbReference type="RefSeq" id="WP_148376752.1">
    <property type="nucleotide sequence ID" value="NZ_VSIY01000004.1"/>
</dbReference>
<evidence type="ECO:0000313" key="3">
    <source>
        <dbReference type="Proteomes" id="UP000322080"/>
    </source>
</evidence>
<keyword evidence="1" id="KW-0812">Transmembrane</keyword>
<proteinExistence type="predicted"/>
<comment type="caution">
    <text evidence="2">The sequence shown here is derived from an EMBL/GenBank/DDBJ whole genome shotgun (WGS) entry which is preliminary data.</text>
</comment>
<dbReference type="AlphaFoldDB" id="A0A5D0RM85"/>
<feature type="transmembrane region" description="Helical" evidence="1">
    <location>
        <begin position="162"/>
        <end position="180"/>
    </location>
</feature>
<evidence type="ECO:0000313" key="2">
    <source>
        <dbReference type="EMBL" id="TYB82056.1"/>
    </source>
</evidence>
<sequence>MTDPMQFPERADTRAVWLFTADLPIEALDEFKARTEAGWPLGEALGADWLNPDFVEVFAPADIAEYGLARYLTEANGMDPDQVAADTEKLGALSKPVVLVYSQALSGRQGRFDPKPPLTFVGRYEAPYSLTPAIPLPGFESTSGIVTGPSGPSSYTPAMRRALILTVLGLALLAILVWGLA</sequence>
<reference evidence="2 3" key="1">
    <citation type="submission" date="2019-08" db="EMBL/GenBank/DDBJ databases">
        <title>Identification of a novel species of the genus Boseongicola.</title>
        <authorList>
            <person name="Zhang X.-Q."/>
        </authorList>
    </citation>
    <scope>NUCLEOTIDE SEQUENCE [LARGE SCALE GENOMIC DNA]</scope>
    <source>
        <strain evidence="2 3">HY14</strain>
    </source>
</reference>
<organism evidence="2 3">
    <name type="scientific">Maritimibacter fusiformis</name>
    <dbReference type="NCBI Taxonomy" id="2603819"/>
    <lineage>
        <taxon>Bacteria</taxon>
        <taxon>Pseudomonadati</taxon>
        <taxon>Pseudomonadota</taxon>
        <taxon>Alphaproteobacteria</taxon>
        <taxon>Rhodobacterales</taxon>
        <taxon>Roseobacteraceae</taxon>
        <taxon>Maritimibacter</taxon>
    </lineage>
</organism>
<gene>
    <name evidence="2" type="ORF">FVF75_04805</name>
</gene>
<keyword evidence="3" id="KW-1185">Reference proteome</keyword>
<keyword evidence="1" id="KW-1133">Transmembrane helix</keyword>
<dbReference type="EMBL" id="VSIY01000004">
    <property type="protein sequence ID" value="TYB82056.1"/>
    <property type="molecule type" value="Genomic_DNA"/>
</dbReference>
<protein>
    <submittedName>
        <fullName evidence="2">Uncharacterized protein</fullName>
    </submittedName>
</protein>
<dbReference type="Proteomes" id="UP000322080">
    <property type="component" value="Unassembled WGS sequence"/>
</dbReference>